<accession>K1RII0</accession>
<dbReference type="AlphaFoldDB" id="K1RII0"/>
<evidence type="ECO:0000256" key="3">
    <source>
        <dbReference type="ARBA" id="ARBA00022737"/>
    </source>
</evidence>
<evidence type="ECO:0000256" key="6">
    <source>
        <dbReference type="ARBA" id="ARBA00023038"/>
    </source>
</evidence>
<dbReference type="InterPro" id="IPR001781">
    <property type="entry name" value="Znf_LIM"/>
</dbReference>
<evidence type="ECO:0000313" key="17">
    <source>
        <dbReference type="EMBL" id="EKC41395.1"/>
    </source>
</evidence>
<dbReference type="GO" id="GO:0005634">
    <property type="term" value="C:nucleus"/>
    <property type="evidence" value="ECO:0007669"/>
    <property type="project" value="UniProtKB-SubCell"/>
</dbReference>
<feature type="domain" description="LIM zinc-binding" evidence="15">
    <location>
        <begin position="50"/>
        <end position="111"/>
    </location>
</feature>
<dbReference type="Gene3D" id="1.10.10.60">
    <property type="entry name" value="Homeodomain-like"/>
    <property type="match status" value="1"/>
</dbReference>
<keyword evidence="3" id="KW-0677">Repeat</keyword>
<evidence type="ECO:0000256" key="10">
    <source>
        <dbReference type="ARBA" id="ARBA00023242"/>
    </source>
</evidence>
<evidence type="ECO:0000313" key="18">
    <source>
        <dbReference type="EnsemblMetazoa" id="G21628.1:cds"/>
    </source>
</evidence>
<evidence type="ECO:0000256" key="8">
    <source>
        <dbReference type="ARBA" id="ARBA00023155"/>
    </source>
</evidence>
<keyword evidence="2 12" id="KW-0479">Metal-binding</keyword>
<keyword evidence="19" id="KW-1185">Reference proteome</keyword>
<dbReference type="EMBL" id="JH816368">
    <property type="protein sequence ID" value="EKC41395.1"/>
    <property type="molecule type" value="Genomic_DNA"/>
</dbReference>
<dbReference type="KEGG" id="crg:105328655"/>
<dbReference type="SMART" id="SM00389">
    <property type="entry name" value="HOX"/>
    <property type="match status" value="1"/>
</dbReference>
<dbReference type="Pfam" id="PF00046">
    <property type="entry name" value="Homeodomain"/>
    <property type="match status" value="1"/>
</dbReference>
<dbReference type="Pfam" id="PF00412">
    <property type="entry name" value="LIM"/>
    <property type="match status" value="2"/>
</dbReference>
<feature type="compositionally biased region" description="Low complexity" evidence="14">
    <location>
        <begin position="245"/>
        <end position="262"/>
    </location>
</feature>
<keyword evidence="4 12" id="KW-0862">Zinc</keyword>
<sequence length="280" mass="31556">MLTELTRVDLSSDPDYSYEEMGPSSLSSPLSSDSAFGDQLTCSVELCEGQACEGCQEVIADRYFLHVNGACWHTDCLRCCVCCSSLEQEESCFVKDENIYCRRDYISEFGTKCSKCYRKIQATDWVRRARENVYHLACFACDSCQRQLSTGEEFALSGDQLLCLRHYTSLVEGDTDKDSELSSKPKAKRVRSSFTEEQLQILQANFRIESNPDSQELNRIAITAGVSRRVAQVWFQNARARQKKQQLYSSQSSRSINSNGYSHGQWSSGSEGQLSDSPSE</sequence>
<dbReference type="GO" id="GO:0000981">
    <property type="term" value="F:DNA-binding transcription factor activity, RNA polymerase II-specific"/>
    <property type="evidence" value="ECO:0007669"/>
    <property type="project" value="TreeGrafter"/>
</dbReference>
<dbReference type="OrthoDB" id="10068367at2759"/>
<dbReference type="OMA" id="LQANFRI"/>
<evidence type="ECO:0000256" key="2">
    <source>
        <dbReference type="ARBA" id="ARBA00022723"/>
    </source>
</evidence>
<evidence type="ECO:0000259" key="16">
    <source>
        <dbReference type="PROSITE" id="PS50071"/>
    </source>
</evidence>
<feature type="region of interest" description="Disordered" evidence="14">
    <location>
        <begin position="13"/>
        <end position="32"/>
    </location>
</feature>
<dbReference type="PANTHER" id="PTHR24208:SF127">
    <property type="entry name" value="LIM_HOMEOBOX PROTEIN AWH"/>
    <property type="match status" value="1"/>
</dbReference>
<keyword evidence="5" id="KW-0805">Transcription regulation</keyword>
<keyword evidence="7 11" id="KW-0238">DNA-binding</keyword>
<keyword evidence="9" id="KW-0804">Transcription</keyword>
<dbReference type="HOGENOM" id="CLU_027802_1_2_1"/>
<dbReference type="GO" id="GO:0030182">
    <property type="term" value="P:neuron differentiation"/>
    <property type="evidence" value="ECO:0007669"/>
    <property type="project" value="TreeGrafter"/>
</dbReference>
<keyword evidence="10 11" id="KW-0539">Nucleus</keyword>
<evidence type="ECO:0000256" key="9">
    <source>
        <dbReference type="ARBA" id="ARBA00023163"/>
    </source>
</evidence>
<evidence type="ECO:0000256" key="12">
    <source>
        <dbReference type="PROSITE-ProRule" id="PRU00125"/>
    </source>
</evidence>
<feature type="compositionally biased region" description="Low complexity" evidence="14">
    <location>
        <begin position="23"/>
        <end position="32"/>
    </location>
</feature>
<dbReference type="PROSITE" id="PS50071">
    <property type="entry name" value="HOMEOBOX_2"/>
    <property type="match status" value="1"/>
</dbReference>
<evidence type="ECO:0000313" key="19">
    <source>
        <dbReference type="Proteomes" id="UP000005408"/>
    </source>
</evidence>
<feature type="domain" description="Homeobox" evidence="16">
    <location>
        <begin position="185"/>
        <end position="245"/>
    </location>
</feature>
<dbReference type="InterPro" id="IPR009057">
    <property type="entry name" value="Homeodomain-like_sf"/>
</dbReference>
<dbReference type="FunFam" id="2.10.110.10:FF:000023">
    <property type="entry name" value="LIM homeobox 6"/>
    <property type="match status" value="1"/>
</dbReference>
<evidence type="ECO:0000256" key="13">
    <source>
        <dbReference type="RuleBase" id="RU000682"/>
    </source>
</evidence>
<name>K1RII0_MAGGI</name>
<dbReference type="CDD" id="cd00086">
    <property type="entry name" value="homeodomain"/>
    <property type="match status" value="1"/>
</dbReference>
<dbReference type="PANTHER" id="PTHR24208">
    <property type="entry name" value="LIM/HOMEOBOX PROTEIN LHX"/>
    <property type="match status" value="1"/>
</dbReference>
<dbReference type="InterPro" id="IPR001356">
    <property type="entry name" value="HD"/>
</dbReference>
<dbReference type="SUPFAM" id="SSF46689">
    <property type="entry name" value="Homeodomain-like"/>
    <property type="match status" value="1"/>
</dbReference>
<gene>
    <name evidence="17" type="ORF">CGI_10025669</name>
</gene>
<dbReference type="FunCoup" id="K1RII0">
    <property type="interactions" value="59"/>
</dbReference>
<reference evidence="18" key="2">
    <citation type="submission" date="2022-08" db="UniProtKB">
        <authorList>
            <consortium name="EnsemblMetazoa"/>
        </authorList>
    </citation>
    <scope>IDENTIFICATION</scope>
    <source>
        <strain evidence="18">05x7-T-G4-1.051#20</strain>
    </source>
</reference>
<evidence type="ECO:0000259" key="15">
    <source>
        <dbReference type="PROSITE" id="PS50023"/>
    </source>
</evidence>
<dbReference type="Gene3D" id="2.10.110.10">
    <property type="entry name" value="Cysteine Rich Protein"/>
    <property type="match status" value="2"/>
</dbReference>
<dbReference type="InterPro" id="IPR050453">
    <property type="entry name" value="LIM_Homeobox_TF"/>
</dbReference>
<feature type="domain" description="LIM zinc-binding" evidence="15">
    <location>
        <begin position="112"/>
        <end position="173"/>
    </location>
</feature>
<keyword evidence="8 11" id="KW-0371">Homeobox</keyword>
<dbReference type="PROSITE" id="PS00478">
    <property type="entry name" value="LIM_DOMAIN_1"/>
    <property type="match status" value="1"/>
</dbReference>
<protein>
    <submittedName>
        <fullName evidence="17 18">LIM/homeobox protein Awh</fullName>
    </submittedName>
</protein>
<evidence type="ECO:0000256" key="11">
    <source>
        <dbReference type="PROSITE-ProRule" id="PRU00108"/>
    </source>
</evidence>
<evidence type="ECO:0000256" key="14">
    <source>
        <dbReference type="SAM" id="MobiDB-lite"/>
    </source>
</evidence>
<organism evidence="17">
    <name type="scientific">Magallana gigas</name>
    <name type="common">Pacific oyster</name>
    <name type="synonym">Crassostrea gigas</name>
    <dbReference type="NCBI Taxonomy" id="29159"/>
    <lineage>
        <taxon>Eukaryota</taxon>
        <taxon>Metazoa</taxon>
        <taxon>Spiralia</taxon>
        <taxon>Lophotrochozoa</taxon>
        <taxon>Mollusca</taxon>
        <taxon>Bivalvia</taxon>
        <taxon>Autobranchia</taxon>
        <taxon>Pteriomorphia</taxon>
        <taxon>Ostreida</taxon>
        <taxon>Ostreoidea</taxon>
        <taxon>Ostreidae</taxon>
        <taxon>Magallana</taxon>
    </lineage>
</organism>
<dbReference type="Proteomes" id="UP000005408">
    <property type="component" value="Unassembled WGS sequence"/>
</dbReference>
<dbReference type="EnsemblMetazoa" id="G21628.1">
    <property type="protein sequence ID" value="G21628.1:cds"/>
    <property type="gene ID" value="G21628"/>
</dbReference>
<dbReference type="PROSITE" id="PS50023">
    <property type="entry name" value="LIM_DOMAIN_2"/>
    <property type="match status" value="2"/>
</dbReference>
<dbReference type="SUPFAM" id="SSF57716">
    <property type="entry name" value="Glucocorticoid receptor-like (DNA-binding domain)"/>
    <property type="match status" value="2"/>
</dbReference>
<evidence type="ECO:0000256" key="5">
    <source>
        <dbReference type="ARBA" id="ARBA00023015"/>
    </source>
</evidence>
<comment type="subcellular location">
    <subcellularLocation>
        <location evidence="1 11 13">Nucleus</location>
    </subcellularLocation>
</comment>
<evidence type="ECO:0000256" key="7">
    <source>
        <dbReference type="ARBA" id="ARBA00023125"/>
    </source>
</evidence>
<proteinExistence type="predicted"/>
<evidence type="ECO:0000256" key="4">
    <source>
        <dbReference type="ARBA" id="ARBA00022833"/>
    </source>
</evidence>
<keyword evidence="6 12" id="KW-0440">LIM domain</keyword>
<dbReference type="SMART" id="SM00132">
    <property type="entry name" value="LIM"/>
    <property type="match status" value="2"/>
</dbReference>
<feature type="DNA-binding region" description="Homeobox" evidence="11">
    <location>
        <begin position="187"/>
        <end position="246"/>
    </location>
</feature>
<feature type="compositionally biased region" description="Polar residues" evidence="14">
    <location>
        <begin position="264"/>
        <end position="280"/>
    </location>
</feature>
<evidence type="ECO:0000256" key="1">
    <source>
        <dbReference type="ARBA" id="ARBA00004123"/>
    </source>
</evidence>
<feature type="region of interest" description="Disordered" evidence="14">
    <location>
        <begin position="245"/>
        <end position="280"/>
    </location>
</feature>
<dbReference type="GO" id="GO:0046872">
    <property type="term" value="F:metal ion binding"/>
    <property type="evidence" value="ECO:0007669"/>
    <property type="project" value="UniProtKB-KW"/>
</dbReference>
<reference evidence="17" key="1">
    <citation type="journal article" date="2012" name="Nature">
        <title>The oyster genome reveals stress adaptation and complexity of shell formation.</title>
        <authorList>
            <person name="Zhang G."/>
            <person name="Fang X."/>
            <person name="Guo X."/>
            <person name="Li L."/>
            <person name="Luo R."/>
            <person name="Xu F."/>
            <person name="Yang P."/>
            <person name="Zhang L."/>
            <person name="Wang X."/>
            <person name="Qi H."/>
            <person name="Xiong Z."/>
            <person name="Que H."/>
            <person name="Xie Y."/>
            <person name="Holland P.W."/>
            <person name="Paps J."/>
            <person name="Zhu Y."/>
            <person name="Wu F."/>
            <person name="Chen Y."/>
            <person name="Wang J."/>
            <person name="Peng C."/>
            <person name="Meng J."/>
            <person name="Yang L."/>
            <person name="Liu J."/>
            <person name="Wen B."/>
            <person name="Zhang N."/>
            <person name="Huang Z."/>
            <person name="Zhu Q."/>
            <person name="Feng Y."/>
            <person name="Mount A."/>
            <person name="Hedgecock D."/>
            <person name="Xu Z."/>
            <person name="Liu Y."/>
            <person name="Domazet-Loso T."/>
            <person name="Du Y."/>
            <person name="Sun X."/>
            <person name="Zhang S."/>
            <person name="Liu B."/>
            <person name="Cheng P."/>
            <person name="Jiang X."/>
            <person name="Li J."/>
            <person name="Fan D."/>
            <person name="Wang W."/>
            <person name="Fu W."/>
            <person name="Wang T."/>
            <person name="Wang B."/>
            <person name="Zhang J."/>
            <person name="Peng Z."/>
            <person name="Li Y."/>
            <person name="Li N."/>
            <person name="Wang J."/>
            <person name="Chen M."/>
            <person name="He Y."/>
            <person name="Tan F."/>
            <person name="Song X."/>
            <person name="Zheng Q."/>
            <person name="Huang R."/>
            <person name="Yang H."/>
            <person name="Du X."/>
            <person name="Chen L."/>
            <person name="Yang M."/>
            <person name="Gaffney P.M."/>
            <person name="Wang S."/>
            <person name="Luo L."/>
            <person name="She Z."/>
            <person name="Ming Y."/>
            <person name="Huang W."/>
            <person name="Zhang S."/>
            <person name="Huang B."/>
            <person name="Zhang Y."/>
            <person name="Qu T."/>
            <person name="Ni P."/>
            <person name="Miao G."/>
            <person name="Wang J."/>
            <person name="Wang Q."/>
            <person name="Steinberg C.E."/>
            <person name="Wang H."/>
            <person name="Li N."/>
            <person name="Qian L."/>
            <person name="Zhang G."/>
            <person name="Li Y."/>
            <person name="Yang H."/>
            <person name="Liu X."/>
            <person name="Wang J."/>
            <person name="Yin Y."/>
            <person name="Wang J."/>
        </authorList>
    </citation>
    <scope>NUCLEOTIDE SEQUENCE [LARGE SCALE GENOMIC DNA]</scope>
    <source>
        <strain evidence="17">05x7-T-G4-1.051#20</strain>
    </source>
</reference>
<dbReference type="GO" id="GO:0000977">
    <property type="term" value="F:RNA polymerase II transcription regulatory region sequence-specific DNA binding"/>
    <property type="evidence" value="ECO:0007669"/>
    <property type="project" value="TreeGrafter"/>
</dbReference>